<evidence type="ECO:0008006" key="4">
    <source>
        <dbReference type="Google" id="ProtNLM"/>
    </source>
</evidence>
<dbReference type="Proteomes" id="UP000596660">
    <property type="component" value="Unplaced"/>
</dbReference>
<dbReference type="PANTHER" id="PTHR31134:SF1">
    <property type="entry name" value="TRANSMEMBRANE PROTEIN 128"/>
    <property type="match status" value="1"/>
</dbReference>
<dbReference type="KEGG" id="cqi:110729162"/>
<feature type="transmembrane region" description="Helical" evidence="1">
    <location>
        <begin position="155"/>
        <end position="175"/>
    </location>
</feature>
<reference evidence="2" key="2">
    <citation type="submission" date="2021-03" db="UniProtKB">
        <authorList>
            <consortium name="EnsemblPlants"/>
        </authorList>
    </citation>
    <scope>IDENTIFICATION</scope>
</reference>
<gene>
    <name evidence="2" type="primary">LOC110729162</name>
</gene>
<accession>A0A803MQD8</accession>
<dbReference type="EnsemblPlants" id="AUR62033489-RA">
    <property type="protein sequence ID" value="AUR62033489-RA:cds"/>
    <property type="gene ID" value="AUR62033489"/>
</dbReference>
<dbReference type="PANTHER" id="PTHR31134">
    <property type="entry name" value="TRANSMEMBRANE PROTEIN 128"/>
    <property type="match status" value="1"/>
</dbReference>
<feature type="transmembrane region" description="Helical" evidence="1">
    <location>
        <begin position="89"/>
        <end position="107"/>
    </location>
</feature>
<dbReference type="Gramene" id="AUR62033489-RA">
    <property type="protein sequence ID" value="AUR62033489-RA:cds"/>
    <property type="gene ID" value="AUR62033489"/>
</dbReference>
<keyword evidence="1" id="KW-0472">Membrane</keyword>
<dbReference type="OMA" id="WELWSIS"/>
<keyword evidence="1" id="KW-1133">Transmembrane helix</keyword>
<sequence>MSGGSGTPVGANFMRQRHSWGYNSGGEDLEDDACSKPMPSTPSIPRAKTWIEIMENVLWIGSAVFIIYFGDWHSNLVYLLWHDDRIRRIPLYLGFGGVLLSAAYFVYTSMSISGVRKSNENWEILGGSALPLVTLLGLTSFCLFTWALWPIWSFLTLPLVFTLFMACMVISPYLISGTVKSQPEVLRLD</sequence>
<name>A0A803MQD8_CHEQI</name>
<keyword evidence="3" id="KW-1185">Reference proteome</keyword>
<feature type="transmembrane region" description="Helical" evidence="1">
    <location>
        <begin position="128"/>
        <end position="149"/>
    </location>
</feature>
<dbReference type="RefSeq" id="XP_021764579.1">
    <property type="nucleotide sequence ID" value="XM_021908887.1"/>
</dbReference>
<proteinExistence type="predicted"/>
<dbReference type="GeneID" id="110729162"/>
<feature type="transmembrane region" description="Helical" evidence="1">
    <location>
        <begin position="50"/>
        <end position="69"/>
    </location>
</feature>
<dbReference type="AlphaFoldDB" id="A0A803MQD8"/>
<protein>
    <recommendedName>
        <fullName evidence="4">Transmembrane protein 128</fullName>
    </recommendedName>
</protein>
<dbReference type="OrthoDB" id="58903at2759"/>
<keyword evidence="1" id="KW-0812">Transmembrane</keyword>
<evidence type="ECO:0000256" key="1">
    <source>
        <dbReference type="SAM" id="Phobius"/>
    </source>
</evidence>
<dbReference type="InterPro" id="IPR033579">
    <property type="entry name" value="TMEM128"/>
</dbReference>
<reference evidence="2" key="1">
    <citation type="journal article" date="2017" name="Nature">
        <title>The genome of Chenopodium quinoa.</title>
        <authorList>
            <person name="Jarvis D.E."/>
            <person name="Ho Y.S."/>
            <person name="Lightfoot D.J."/>
            <person name="Schmoeckel S.M."/>
            <person name="Li B."/>
            <person name="Borm T.J.A."/>
            <person name="Ohyanagi H."/>
            <person name="Mineta K."/>
            <person name="Michell C.T."/>
            <person name="Saber N."/>
            <person name="Kharbatia N.M."/>
            <person name="Rupper R.R."/>
            <person name="Sharp A.R."/>
            <person name="Dally N."/>
            <person name="Boughton B.A."/>
            <person name="Woo Y.H."/>
            <person name="Gao G."/>
            <person name="Schijlen E.G.W.M."/>
            <person name="Guo X."/>
            <person name="Momin A.A."/>
            <person name="Negrao S."/>
            <person name="Al-Babili S."/>
            <person name="Gehring C."/>
            <person name="Roessner U."/>
            <person name="Jung C."/>
            <person name="Murphy K."/>
            <person name="Arold S.T."/>
            <person name="Gojobori T."/>
            <person name="van der Linden C.G."/>
            <person name="van Loo E.N."/>
            <person name="Jellen E.N."/>
            <person name="Maughan P.J."/>
            <person name="Tester M."/>
        </authorList>
    </citation>
    <scope>NUCLEOTIDE SEQUENCE [LARGE SCALE GENOMIC DNA]</scope>
    <source>
        <strain evidence="2">cv. PI 614886</strain>
    </source>
</reference>
<dbReference type="Pfam" id="PF20479">
    <property type="entry name" value="TMEM128"/>
    <property type="match status" value="1"/>
</dbReference>
<evidence type="ECO:0000313" key="3">
    <source>
        <dbReference type="Proteomes" id="UP000596660"/>
    </source>
</evidence>
<evidence type="ECO:0000313" key="2">
    <source>
        <dbReference type="EnsemblPlants" id="AUR62033489-RA:cds"/>
    </source>
</evidence>
<organism evidence="2 3">
    <name type="scientific">Chenopodium quinoa</name>
    <name type="common">Quinoa</name>
    <dbReference type="NCBI Taxonomy" id="63459"/>
    <lineage>
        <taxon>Eukaryota</taxon>
        <taxon>Viridiplantae</taxon>
        <taxon>Streptophyta</taxon>
        <taxon>Embryophyta</taxon>
        <taxon>Tracheophyta</taxon>
        <taxon>Spermatophyta</taxon>
        <taxon>Magnoliopsida</taxon>
        <taxon>eudicotyledons</taxon>
        <taxon>Gunneridae</taxon>
        <taxon>Pentapetalae</taxon>
        <taxon>Caryophyllales</taxon>
        <taxon>Chenopodiaceae</taxon>
        <taxon>Chenopodioideae</taxon>
        <taxon>Atripliceae</taxon>
        <taxon>Chenopodium</taxon>
    </lineage>
</organism>